<dbReference type="PANTHER" id="PTHR45436:SF5">
    <property type="entry name" value="SENSOR HISTIDINE KINASE TRCS"/>
    <property type="match status" value="1"/>
</dbReference>
<evidence type="ECO:0000256" key="7">
    <source>
        <dbReference type="ARBA" id="ARBA00022777"/>
    </source>
</evidence>
<proteinExistence type="predicted"/>
<accession>A0A5D0RS45</accession>
<evidence type="ECO:0000256" key="10">
    <source>
        <dbReference type="SAM" id="Phobius"/>
    </source>
</evidence>
<evidence type="ECO:0000313" key="13">
    <source>
        <dbReference type="Proteomes" id="UP000322080"/>
    </source>
</evidence>
<dbReference type="InterPro" id="IPR005467">
    <property type="entry name" value="His_kinase_dom"/>
</dbReference>
<organism evidence="12 13">
    <name type="scientific">Maritimibacter fusiformis</name>
    <dbReference type="NCBI Taxonomy" id="2603819"/>
    <lineage>
        <taxon>Bacteria</taxon>
        <taxon>Pseudomonadati</taxon>
        <taxon>Pseudomonadota</taxon>
        <taxon>Alphaproteobacteria</taxon>
        <taxon>Rhodobacterales</taxon>
        <taxon>Roseobacteraceae</taxon>
        <taxon>Maritimibacter</taxon>
    </lineage>
</organism>
<evidence type="ECO:0000256" key="6">
    <source>
        <dbReference type="ARBA" id="ARBA00022692"/>
    </source>
</evidence>
<reference evidence="12 13" key="1">
    <citation type="submission" date="2019-08" db="EMBL/GenBank/DDBJ databases">
        <title>Identification of a novel species of the genus Boseongicola.</title>
        <authorList>
            <person name="Zhang X.-Q."/>
        </authorList>
    </citation>
    <scope>NUCLEOTIDE SEQUENCE [LARGE SCALE GENOMIC DNA]</scope>
    <source>
        <strain evidence="12 13">HY14</strain>
    </source>
</reference>
<keyword evidence="4" id="KW-0597">Phosphoprotein</keyword>
<evidence type="ECO:0000259" key="11">
    <source>
        <dbReference type="PROSITE" id="PS50109"/>
    </source>
</evidence>
<keyword evidence="8 10" id="KW-1133">Transmembrane helix</keyword>
<dbReference type="PANTHER" id="PTHR45436">
    <property type="entry name" value="SENSOR HISTIDINE KINASE YKOH"/>
    <property type="match status" value="1"/>
</dbReference>
<evidence type="ECO:0000256" key="5">
    <source>
        <dbReference type="ARBA" id="ARBA00022679"/>
    </source>
</evidence>
<dbReference type="CDD" id="cd00082">
    <property type="entry name" value="HisKA"/>
    <property type="match status" value="1"/>
</dbReference>
<evidence type="ECO:0000256" key="2">
    <source>
        <dbReference type="ARBA" id="ARBA00004370"/>
    </source>
</evidence>
<dbReference type="InterPro" id="IPR004358">
    <property type="entry name" value="Sig_transdc_His_kin-like_C"/>
</dbReference>
<dbReference type="GO" id="GO:0016020">
    <property type="term" value="C:membrane"/>
    <property type="evidence" value="ECO:0007669"/>
    <property type="project" value="UniProtKB-SubCell"/>
</dbReference>
<evidence type="ECO:0000256" key="8">
    <source>
        <dbReference type="ARBA" id="ARBA00022989"/>
    </source>
</evidence>
<dbReference type="SUPFAM" id="SSF47384">
    <property type="entry name" value="Homodimeric domain of signal transducing histidine kinase"/>
    <property type="match status" value="1"/>
</dbReference>
<dbReference type="Gene3D" id="1.10.287.130">
    <property type="match status" value="1"/>
</dbReference>
<evidence type="ECO:0000256" key="3">
    <source>
        <dbReference type="ARBA" id="ARBA00012438"/>
    </source>
</evidence>
<dbReference type="Gene3D" id="3.30.565.10">
    <property type="entry name" value="Histidine kinase-like ATPase, C-terminal domain"/>
    <property type="match status" value="1"/>
</dbReference>
<dbReference type="InterPro" id="IPR036097">
    <property type="entry name" value="HisK_dim/P_sf"/>
</dbReference>
<keyword evidence="7 12" id="KW-0418">Kinase</keyword>
<dbReference type="Pfam" id="PF02518">
    <property type="entry name" value="HATPase_c"/>
    <property type="match status" value="1"/>
</dbReference>
<dbReference type="AlphaFoldDB" id="A0A5D0RS45"/>
<gene>
    <name evidence="12" type="ORF">FVF75_03965</name>
</gene>
<comment type="catalytic activity">
    <reaction evidence="1">
        <text>ATP + protein L-histidine = ADP + protein N-phospho-L-histidine.</text>
        <dbReference type="EC" id="2.7.13.3"/>
    </reaction>
</comment>
<comment type="subcellular location">
    <subcellularLocation>
        <location evidence="2">Membrane</location>
    </subcellularLocation>
</comment>
<dbReference type="SMART" id="SM00388">
    <property type="entry name" value="HisKA"/>
    <property type="match status" value="1"/>
</dbReference>
<keyword evidence="13" id="KW-1185">Reference proteome</keyword>
<dbReference type="GO" id="GO:0000155">
    <property type="term" value="F:phosphorelay sensor kinase activity"/>
    <property type="evidence" value="ECO:0007669"/>
    <property type="project" value="InterPro"/>
</dbReference>
<dbReference type="InterPro" id="IPR036890">
    <property type="entry name" value="HATPase_C_sf"/>
</dbReference>
<dbReference type="CDD" id="cd00075">
    <property type="entry name" value="HATPase"/>
    <property type="match status" value="1"/>
</dbReference>
<evidence type="ECO:0000256" key="1">
    <source>
        <dbReference type="ARBA" id="ARBA00000085"/>
    </source>
</evidence>
<dbReference type="InterPro" id="IPR003594">
    <property type="entry name" value="HATPase_dom"/>
</dbReference>
<name>A0A5D0RS45_9RHOB</name>
<evidence type="ECO:0000256" key="4">
    <source>
        <dbReference type="ARBA" id="ARBA00022553"/>
    </source>
</evidence>
<keyword evidence="6 10" id="KW-0812">Transmembrane</keyword>
<keyword evidence="5" id="KW-0808">Transferase</keyword>
<dbReference type="EC" id="2.7.13.3" evidence="3"/>
<protein>
    <recommendedName>
        <fullName evidence="3">histidine kinase</fullName>
        <ecNumber evidence="3">2.7.13.3</ecNumber>
    </recommendedName>
</protein>
<dbReference type="PRINTS" id="PR00344">
    <property type="entry name" value="BCTRLSENSOR"/>
</dbReference>
<evidence type="ECO:0000256" key="9">
    <source>
        <dbReference type="ARBA" id="ARBA00023136"/>
    </source>
</evidence>
<dbReference type="SUPFAM" id="SSF55874">
    <property type="entry name" value="ATPase domain of HSP90 chaperone/DNA topoisomerase II/histidine kinase"/>
    <property type="match status" value="1"/>
</dbReference>
<dbReference type="InterPro" id="IPR050428">
    <property type="entry name" value="TCS_sensor_his_kinase"/>
</dbReference>
<dbReference type="Pfam" id="PF00512">
    <property type="entry name" value="HisKA"/>
    <property type="match status" value="1"/>
</dbReference>
<feature type="transmembrane region" description="Helical" evidence="10">
    <location>
        <begin position="173"/>
        <end position="196"/>
    </location>
</feature>
<comment type="caution">
    <text evidence="12">The sequence shown here is derived from an EMBL/GenBank/DDBJ whole genome shotgun (WGS) entry which is preliminary data.</text>
</comment>
<feature type="domain" description="Histidine kinase" evidence="11">
    <location>
        <begin position="235"/>
        <end position="453"/>
    </location>
</feature>
<keyword evidence="9 10" id="KW-0472">Membrane</keyword>
<dbReference type="PROSITE" id="PS50109">
    <property type="entry name" value="HIS_KIN"/>
    <property type="match status" value="1"/>
</dbReference>
<dbReference type="SMART" id="SM00387">
    <property type="entry name" value="HATPase_c"/>
    <property type="match status" value="1"/>
</dbReference>
<dbReference type="EMBL" id="VSIY01000003">
    <property type="protein sequence ID" value="TYB83341.1"/>
    <property type="molecule type" value="Genomic_DNA"/>
</dbReference>
<evidence type="ECO:0000313" key="12">
    <source>
        <dbReference type="EMBL" id="TYB83341.1"/>
    </source>
</evidence>
<sequence>MGLAVDRAARAMTRLAGPLRYGGLSALIVVCLGLLVVAAANIVRIERQMQISATENMTWTFGQTQIEALNLAVALSNDADPAEVQLRVDLLVSRLNLLRDGPQWRFLQQAGLAEGLTGWRERLLALDPAEDGDRAVLAEHVAALSTVLRGKASRVMTREWQLQSERLDRLGQLHLLALAAIVGALIAGAALAALLIDRERRLTRARVDLLRADRLQRDLNRERTASEGYRRLTDLIAHQVRTPLAVIDSAMHRLTRPGNPPTPEVIRTKAEVSREAVARLVRLTDTALLMARVDRGAVAPKLGCHDLDRIATAAIEEMQSAGKEQRTGRVTLRPGNSRVTAICDPVLTGEILANLLGNALLYSPPESEIDVRPMHSGDLAICDVCDQGPGMTDEELASAFDNFARGARHRDLPGSGLGLPLARHLARLQGGDLTLKPREGGGLVARLTLPGKVAA</sequence>
<feature type="transmembrane region" description="Helical" evidence="10">
    <location>
        <begin position="21"/>
        <end position="43"/>
    </location>
</feature>
<dbReference type="Proteomes" id="UP000322080">
    <property type="component" value="Unassembled WGS sequence"/>
</dbReference>
<dbReference type="InterPro" id="IPR003661">
    <property type="entry name" value="HisK_dim/P_dom"/>
</dbReference>